<evidence type="ECO:0000313" key="12">
    <source>
        <dbReference type="Proteomes" id="UP001327560"/>
    </source>
</evidence>
<feature type="region of interest" description="Disordered" evidence="9">
    <location>
        <begin position="301"/>
        <end position="355"/>
    </location>
</feature>
<keyword evidence="12" id="KW-1185">Reference proteome</keyword>
<protein>
    <recommendedName>
        <fullName evidence="7">Phosphatidylinositol 3-phosphate 5-kinase type III</fullName>
    </recommendedName>
</protein>
<evidence type="ECO:0000256" key="4">
    <source>
        <dbReference type="ARBA" id="ARBA00022771"/>
    </source>
</evidence>
<evidence type="ECO:0000256" key="7">
    <source>
        <dbReference type="ARBA" id="ARBA00077223"/>
    </source>
</evidence>
<keyword evidence="6" id="KW-0472">Membrane</keyword>
<feature type="compositionally biased region" description="Basic and acidic residues" evidence="9">
    <location>
        <begin position="342"/>
        <end position="355"/>
    </location>
</feature>
<dbReference type="InterPro" id="IPR013083">
    <property type="entry name" value="Znf_RING/FYVE/PHD"/>
</dbReference>
<dbReference type="InterPro" id="IPR011011">
    <property type="entry name" value="Znf_FYVE_PHD"/>
</dbReference>
<organism evidence="11 12">
    <name type="scientific">Canna indica</name>
    <name type="common">Indian-shot</name>
    <dbReference type="NCBI Taxonomy" id="4628"/>
    <lineage>
        <taxon>Eukaryota</taxon>
        <taxon>Viridiplantae</taxon>
        <taxon>Streptophyta</taxon>
        <taxon>Embryophyta</taxon>
        <taxon>Tracheophyta</taxon>
        <taxon>Spermatophyta</taxon>
        <taxon>Magnoliopsida</taxon>
        <taxon>Liliopsida</taxon>
        <taxon>Zingiberales</taxon>
        <taxon>Cannaceae</taxon>
        <taxon>Canna</taxon>
    </lineage>
</organism>
<dbReference type="InterPro" id="IPR017455">
    <property type="entry name" value="Znf_FYVE-rel"/>
</dbReference>
<dbReference type="GO" id="GO:0010008">
    <property type="term" value="C:endosome membrane"/>
    <property type="evidence" value="ECO:0007669"/>
    <property type="project" value="UniProtKB-SubCell"/>
</dbReference>
<dbReference type="Pfam" id="PF01363">
    <property type="entry name" value="FYVE"/>
    <property type="match status" value="1"/>
</dbReference>
<comment type="subcellular location">
    <subcellularLocation>
        <location evidence="1">Endosome membrane</location>
    </subcellularLocation>
</comment>
<proteinExistence type="predicted"/>
<reference evidence="11 12" key="1">
    <citation type="submission" date="2023-10" db="EMBL/GenBank/DDBJ databases">
        <title>Chromosome-scale genome assembly provides insights into flower coloration mechanisms of Canna indica.</title>
        <authorList>
            <person name="Li C."/>
        </authorList>
    </citation>
    <scope>NUCLEOTIDE SEQUENCE [LARGE SCALE GENOMIC DNA]</scope>
    <source>
        <tissue evidence="11">Flower</tissue>
    </source>
</reference>
<evidence type="ECO:0000256" key="8">
    <source>
        <dbReference type="PROSITE-ProRule" id="PRU00091"/>
    </source>
</evidence>
<evidence type="ECO:0000256" key="6">
    <source>
        <dbReference type="ARBA" id="ARBA00023136"/>
    </source>
</evidence>
<dbReference type="GO" id="GO:0000285">
    <property type="term" value="F:1-phosphatidylinositol-3-phosphate 5-kinase activity"/>
    <property type="evidence" value="ECO:0007669"/>
    <property type="project" value="TreeGrafter"/>
</dbReference>
<gene>
    <name evidence="11" type="ORF">Cni_G11382</name>
</gene>
<keyword evidence="3" id="KW-0967">Endosome</keyword>
<dbReference type="Proteomes" id="UP001327560">
    <property type="component" value="Chromosome 3"/>
</dbReference>
<evidence type="ECO:0000313" key="11">
    <source>
        <dbReference type="EMBL" id="WOL02663.1"/>
    </source>
</evidence>
<evidence type="ECO:0000259" key="10">
    <source>
        <dbReference type="PROSITE" id="PS50178"/>
    </source>
</evidence>
<dbReference type="PANTHER" id="PTHR45748">
    <property type="entry name" value="1-PHOSPHATIDYLINOSITOL 3-PHOSPHATE 5-KINASE-RELATED"/>
    <property type="match status" value="1"/>
</dbReference>
<accession>A0AAQ3K8M9</accession>
<dbReference type="SUPFAM" id="SSF57903">
    <property type="entry name" value="FYVE/PHD zinc finger"/>
    <property type="match status" value="1"/>
</dbReference>
<evidence type="ECO:0000256" key="2">
    <source>
        <dbReference type="ARBA" id="ARBA00022723"/>
    </source>
</evidence>
<feature type="compositionally biased region" description="Basic and acidic residues" evidence="9">
    <location>
        <begin position="315"/>
        <end position="335"/>
    </location>
</feature>
<evidence type="ECO:0000256" key="3">
    <source>
        <dbReference type="ARBA" id="ARBA00022753"/>
    </source>
</evidence>
<dbReference type="SUPFAM" id="SSF52029">
    <property type="entry name" value="GroEL apical domain-like"/>
    <property type="match status" value="1"/>
</dbReference>
<dbReference type="SMART" id="SM00064">
    <property type="entry name" value="FYVE"/>
    <property type="match status" value="1"/>
</dbReference>
<evidence type="ECO:0000256" key="9">
    <source>
        <dbReference type="SAM" id="MobiDB-lite"/>
    </source>
</evidence>
<dbReference type="Gene3D" id="3.50.7.10">
    <property type="entry name" value="GroEL"/>
    <property type="match status" value="1"/>
</dbReference>
<dbReference type="AlphaFoldDB" id="A0AAQ3K8M9"/>
<dbReference type="GO" id="GO:0008270">
    <property type="term" value="F:zinc ion binding"/>
    <property type="evidence" value="ECO:0007669"/>
    <property type="project" value="UniProtKB-KW"/>
</dbReference>
<sequence>MENPDKTFLVSIVKSLFPRRSEPANVSRNFWMPDHSCRVCYECDSQFTVFNRRHHCRLCGRIFCGKCTANFIPVASANPERAKEDCERIRVCNFCFKQWEPPTDDATHLCFIPSLSSTSLFSNISTDTANSMLTAGSYLTPMGPYHHIPYGPAPNPGQPVQLESCLDKADIQRSARSIDTANIGSHQFGYAMNRSDEDDYEYGALDNSETQLQSYDHYGGPDEFNGVDQNCHSNKVHSAEVKISLEDICSTAPNTQFHTNLNANKVEENEPDSSYECNASSSIYDIENADAEPVDFENNGLLWLPPDPEDEEDEKEHILPDDDHEDPTGEWKYDHSSNSFDSGEHRTREGSGEGHKKAMKNVVDGHFRALIAQLLQVENLPVGEDDRGNWLDIVTSLSWEAANFLKPDTSNSGGMDPGGHVKIKCLACGHRSESKVVRGVVCKKTVAHRCMKSRIEKPRFLILGGALEYQRVPNMLSSFDTLLQQLV</sequence>
<dbReference type="GO" id="GO:0046854">
    <property type="term" value="P:phosphatidylinositol phosphate biosynthetic process"/>
    <property type="evidence" value="ECO:0007669"/>
    <property type="project" value="TreeGrafter"/>
</dbReference>
<keyword evidence="2" id="KW-0479">Metal-binding</keyword>
<evidence type="ECO:0000256" key="5">
    <source>
        <dbReference type="ARBA" id="ARBA00022833"/>
    </source>
</evidence>
<dbReference type="InterPro" id="IPR027409">
    <property type="entry name" value="GroEL-like_apical_dom_sf"/>
</dbReference>
<name>A0AAQ3K8M9_9LILI</name>
<dbReference type="PANTHER" id="PTHR45748:SF7">
    <property type="entry name" value="1-PHOSPHATIDYLINOSITOL 3-PHOSPHATE 5-KINASE-RELATED"/>
    <property type="match status" value="1"/>
</dbReference>
<dbReference type="EMBL" id="CP136892">
    <property type="protein sequence ID" value="WOL02663.1"/>
    <property type="molecule type" value="Genomic_DNA"/>
</dbReference>
<dbReference type="Gene3D" id="3.30.40.10">
    <property type="entry name" value="Zinc/RING finger domain, C3HC4 (zinc finger)"/>
    <property type="match status" value="1"/>
</dbReference>
<dbReference type="InterPro" id="IPR000306">
    <property type="entry name" value="Znf_FYVE"/>
</dbReference>
<evidence type="ECO:0000256" key="1">
    <source>
        <dbReference type="ARBA" id="ARBA00004608"/>
    </source>
</evidence>
<keyword evidence="5" id="KW-0862">Zinc</keyword>
<dbReference type="PROSITE" id="PS50178">
    <property type="entry name" value="ZF_FYVE"/>
    <property type="match status" value="1"/>
</dbReference>
<keyword evidence="4 8" id="KW-0863">Zinc-finger</keyword>
<dbReference type="FunFam" id="3.30.40.10:FF:000384">
    <property type="entry name" value="1-phosphatidylinositol-3-phosphate 5-kinase FAB1B"/>
    <property type="match status" value="1"/>
</dbReference>
<feature type="domain" description="FYVE-type" evidence="10">
    <location>
        <begin position="34"/>
        <end position="100"/>
    </location>
</feature>